<dbReference type="InterPro" id="IPR001034">
    <property type="entry name" value="DeoR_HTH"/>
</dbReference>
<dbReference type="SUPFAM" id="SSF46785">
    <property type="entry name" value="Winged helix' DNA-binding domain"/>
    <property type="match status" value="1"/>
</dbReference>
<dbReference type="PANTHER" id="PTHR30363:SF44">
    <property type="entry name" value="AGA OPERON TRANSCRIPTIONAL REPRESSOR-RELATED"/>
    <property type="match status" value="1"/>
</dbReference>
<dbReference type="EMBL" id="WKJK01000003">
    <property type="protein sequence ID" value="MRW89767.1"/>
    <property type="molecule type" value="Genomic_DNA"/>
</dbReference>
<dbReference type="PROSITE" id="PS00894">
    <property type="entry name" value="HTH_DEOR_1"/>
    <property type="match status" value="1"/>
</dbReference>
<evidence type="ECO:0000256" key="1">
    <source>
        <dbReference type="ARBA" id="ARBA00023015"/>
    </source>
</evidence>
<evidence type="ECO:0000313" key="5">
    <source>
        <dbReference type="EMBL" id="MRW89767.1"/>
    </source>
</evidence>
<dbReference type="SMART" id="SM00420">
    <property type="entry name" value="HTH_DEOR"/>
    <property type="match status" value="1"/>
</dbReference>
<gene>
    <name evidence="5" type="ORF">GJ699_07205</name>
</gene>
<dbReference type="InterPro" id="IPR018356">
    <property type="entry name" value="Tscrpt_reg_HTH_DeoR_CS"/>
</dbReference>
<keyword evidence="2" id="KW-0238">DNA-binding</keyword>
<protein>
    <submittedName>
        <fullName evidence="5">DeoR family transcriptional regulator</fullName>
    </submittedName>
</protein>
<evidence type="ECO:0000256" key="3">
    <source>
        <dbReference type="ARBA" id="ARBA00023163"/>
    </source>
</evidence>
<dbReference type="RefSeq" id="WP_154374566.1">
    <property type="nucleotide sequence ID" value="NZ_WKJK01000003.1"/>
</dbReference>
<keyword evidence="6" id="KW-1185">Reference proteome</keyword>
<dbReference type="InterPro" id="IPR036388">
    <property type="entry name" value="WH-like_DNA-bd_sf"/>
</dbReference>
<dbReference type="Pfam" id="PF00455">
    <property type="entry name" value="DeoRC"/>
    <property type="match status" value="1"/>
</dbReference>
<reference evidence="5 6" key="1">
    <citation type="submission" date="2019-11" db="EMBL/GenBank/DDBJ databases">
        <title>Novel species isolated from a subtropical stream in China.</title>
        <authorList>
            <person name="Lu H."/>
        </authorList>
    </citation>
    <scope>NUCLEOTIDE SEQUENCE [LARGE SCALE GENOMIC DNA]</scope>
    <source>
        <strain evidence="5 6">FT80W</strain>
    </source>
</reference>
<dbReference type="InterPro" id="IPR050313">
    <property type="entry name" value="Carb_Metab_HTH_regulators"/>
</dbReference>
<dbReference type="GO" id="GO:0003700">
    <property type="term" value="F:DNA-binding transcription factor activity"/>
    <property type="evidence" value="ECO:0007669"/>
    <property type="project" value="InterPro"/>
</dbReference>
<dbReference type="PANTHER" id="PTHR30363">
    <property type="entry name" value="HTH-TYPE TRANSCRIPTIONAL REGULATOR SRLR-RELATED"/>
    <property type="match status" value="1"/>
</dbReference>
<keyword evidence="3" id="KW-0804">Transcription</keyword>
<dbReference type="Pfam" id="PF08220">
    <property type="entry name" value="HTH_DeoR"/>
    <property type="match status" value="1"/>
</dbReference>
<evidence type="ECO:0000259" key="4">
    <source>
        <dbReference type="PROSITE" id="PS51000"/>
    </source>
</evidence>
<dbReference type="Gene3D" id="1.10.10.10">
    <property type="entry name" value="Winged helix-like DNA-binding domain superfamily/Winged helix DNA-binding domain"/>
    <property type="match status" value="1"/>
</dbReference>
<proteinExistence type="predicted"/>
<dbReference type="SUPFAM" id="SSF100950">
    <property type="entry name" value="NagB/RpiA/CoA transferase-like"/>
    <property type="match status" value="1"/>
</dbReference>
<dbReference type="PROSITE" id="PS51000">
    <property type="entry name" value="HTH_DEOR_2"/>
    <property type="match status" value="1"/>
</dbReference>
<accession>A0A6I2KXN3</accession>
<comment type="caution">
    <text evidence="5">The sequence shown here is derived from an EMBL/GenBank/DDBJ whole genome shotgun (WGS) entry which is preliminary data.</text>
</comment>
<dbReference type="Gene3D" id="3.40.50.1360">
    <property type="match status" value="1"/>
</dbReference>
<sequence>MEQQERHKRILRMLAEQGTASVMHLAEALGASLATIRRDLTLLETAQLLQRTHGRAHLGGAAAARQLSSSSFEGSVQYRVECKRAIARRAVELCADGDTVLIGGGTTTFQMVDFMAGLRMRVLTNSFAIARGLLAGSDNEVSLTGGKIYPEQGVILSPFDTQAVQYWQADHLFMGAHWLSSQGVMEADPLLIQAGRRLIPQAQHVTVLADASKFGGNGGMLLCGLERINRVITDSGVRDSAVRMLEQAGVEVLVVDPETPTKRTSHEGTQSLAIY</sequence>
<dbReference type="Proteomes" id="UP000433309">
    <property type="component" value="Unassembled WGS sequence"/>
</dbReference>
<name>A0A6I2KXN3_9BURK</name>
<dbReference type="InterPro" id="IPR037171">
    <property type="entry name" value="NagB/RpiA_transferase-like"/>
</dbReference>
<feature type="domain" description="HTH deoR-type" evidence="4">
    <location>
        <begin position="3"/>
        <end position="58"/>
    </location>
</feature>
<dbReference type="GO" id="GO:0003677">
    <property type="term" value="F:DNA binding"/>
    <property type="evidence" value="ECO:0007669"/>
    <property type="project" value="UniProtKB-KW"/>
</dbReference>
<evidence type="ECO:0000313" key="6">
    <source>
        <dbReference type="Proteomes" id="UP000433309"/>
    </source>
</evidence>
<organism evidence="5 6">
    <name type="scientific">Duganella guangzhouensis</name>
    <dbReference type="NCBI Taxonomy" id="2666084"/>
    <lineage>
        <taxon>Bacteria</taxon>
        <taxon>Pseudomonadati</taxon>
        <taxon>Pseudomonadota</taxon>
        <taxon>Betaproteobacteria</taxon>
        <taxon>Burkholderiales</taxon>
        <taxon>Oxalobacteraceae</taxon>
        <taxon>Telluria group</taxon>
        <taxon>Duganella</taxon>
    </lineage>
</organism>
<evidence type="ECO:0000256" key="2">
    <source>
        <dbReference type="ARBA" id="ARBA00023125"/>
    </source>
</evidence>
<dbReference type="PRINTS" id="PR00037">
    <property type="entry name" value="HTHLACR"/>
</dbReference>
<keyword evidence="1" id="KW-0805">Transcription regulation</keyword>
<dbReference type="AlphaFoldDB" id="A0A6I2KXN3"/>
<dbReference type="SMART" id="SM01134">
    <property type="entry name" value="DeoRC"/>
    <property type="match status" value="1"/>
</dbReference>
<dbReference type="InterPro" id="IPR036390">
    <property type="entry name" value="WH_DNA-bd_sf"/>
</dbReference>
<dbReference type="InterPro" id="IPR014036">
    <property type="entry name" value="DeoR-like_C"/>
</dbReference>